<sequence>MILSEYQNRYEDILNSNFTEKTKDEKLAILMTELEKEFCIPILKNPEWERENRKVLALYRKISMTRSFILNDIEHFKEYVG</sequence>
<dbReference type="RefSeq" id="WP_006640588.1">
    <property type="nucleotide sequence ID" value="NZ_CABJEH010000004.1"/>
</dbReference>
<reference evidence="1 2" key="1">
    <citation type="submission" date="2017-06" db="EMBL/GenBank/DDBJ databases">
        <title>Genome sequence of Bacillus sonorensis strain SRCM101395.</title>
        <authorList>
            <person name="Cho S.H."/>
        </authorList>
    </citation>
    <scope>NUCLEOTIDE SEQUENCE [LARGE SCALE GENOMIC DNA]</scope>
    <source>
        <strain evidence="1 2">SRCM101395</strain>
    </source>
</reference>
<protein>
    <submittedName>
        <fullName evidence="1">Uncharacterized protein</fullName>
    </submittedName>
</protein>
<dbReference type="GeneID" id="92853222"/>
<evidence type="ECO:0000313" key="1">
    <source>
        <dbReference type="EMBL" id="ASB89344.1"/>
    </source>
</evidence>
<dbReference type="Proteomes" id="UP000196877">
    <property type="component" value="Chromosome"/>
</dbReference>
<gene>
    <name evidence="1" type="ORF">S101395_02837</name>
</gene>
<organism evidence="1 2">
    <name type="scientific">Bacillus sonorensis</name>
    <dbReference type="NCBI Taxonomy" id="119858"/>
    <lineage>
        <taxon>Bacteria</taxon>
        <taxon>Bacillati</taxon>
        <taxon>Bacillota</taxon>
        <taxon>Bacilli</taxon>
        <taxon>Bacillales</taxon>
        <taxon>Bacillaceae</taxon>
        <taxon>Bacillus</taxon>
    </lineage>
</organism>
<evidence type="ECO:0000313" key="2">
    <source>
        <dbReference type="Proteomes" id="UP000196877"/>
    </source>
</evidence>
<keyword evidence="2" id="KW-1185">Reference proteome</keyword>
<name>A0ABN5AJN0_9BACI</name>
<dbReference type="EMBL" id="CP021920">
    <property type="protein sequence ID" value="ASB89344.1"/>
    <property type="molecule type" value="Genomic_DNA"/>
</dbReference>
<accession>A0ABN5AJN0</accession>
<proteinExistence type="predicted"/>